<feature type="compositionally biased region" description="Basic and acidic residues" evidence="1">
    <location>
        <begin position="105"/>
        <end position="115"/>
    </location>
</feature>
<comment type="caution">
    <text evidence="2">The sequence shown here is derived from an EMBL/GenBank/DDBJ whole genome shotgun (WGS) entry which is preliminary data.</text>
</comment>
<feature type="region of interest" description="Disordered" evidence="1">
    <location>
        <begin position="1"/>
        <end position="32"/>
    </location>
</feature>
<keyword evidence="3" id="KW-1185">Reference proteome</keyword>
<evidence type="ECO:0000256" key="1">
    <source>
        <dbReference type="SAM" id="MobiDB-lite"/>
    </source>
</evidence>
<feature type="compositionally biased region" description="Basic and acidic residues" evidence="1">
    <location>
        <begin position="1"/>
        <end position="14"/>
    </location>
</feature>
<gene>
    <name evidence="2" type="ORF">V9T40_013170</name>
</gene>
<accession>A0AAN9TIL9</accession>
<reference evidence="2 3" key="1">
    <citation type="submission" date="2024-03" db="EMBL/GenBank/DDBJ databases">
        <title>Adaptation during the transition from Ophiocordyceps entomopathogen to insect associate is accompanied by gene loss and intensified selection.</title>
        <authorList>
            <person name="Ward C.M."/>
            <person name="Onetto C.A."/>
            <person name="Borneman A.R."/>
        </authorList>
    </citation>
    <scope>NUCLEOTIDE SEQUENCE [LARGE SCALE GENOMIC DNA]</scope>
    <source>
        <strain evidence="2">AWRI1</strain>
        <tissue evidence="2">Single Adult Female</tissue>
    </source>
</reference>
<dbReference type="Proteomes" id="UP001367676">
    <property type="component" value="Unassembled WGS sequence"/>
</dbReference>
<organism evidence="2 3">
    <name type="scientific">Parthenolecanium corni</name>
    <dbReference type="NCBI Taxonomy" id="536013"/>
    <lineage>
        <taxon>Eukaryota</taxon>
        <taxon>Metazoa</taxon>
        <taxon>Ecdysozoa</taxon>
        <taxon>Arthropoda</taxon>
        <taxon>Hexapoda</taxon>
        <taxon>Insecta</taxon>
        <taxon>Pterygota</taxon>
        <taxon>Neoptera</taxon>
        <taxon>Paraneoptera</taxon>
        <taxon>Hemiptera</taxon>
        <taxon>Sternorrhyncha</taxon>
        <taxon>Coccoidea</taxon>
        <taxon>Coccidae</taxon>
        <taxon>Parthenolecanium</taxon>
    </lineage>
</organism>
<protein>
    <submittedName>
        <fullName evidence="2">Uncharacterized protein</fullName>
    </submittedName>
</protein>
<evidence type="ECO:0000313" key="3">
    <source>
        <dbReference type="Proteomes" id="UP001367676"/>
    </source>
</evidence>
<proteinExistence type="predicted"/>
<dbReference type="AlphaFoldDB" id="A0AAN9TIL9"/>
<sequence>MKRLREKSTETRRERTNKKRRRRRASPAKIKNDFWDEASGRASCQTRRYRYRNNLLGPFDRPSRRTSGRGGWSGAARENRLPRTRGEGYCEESRCGRGGYKVEKVENGQRGHSNERWSVASQRKRPAAAFVADSEAENERAPGLKGGRPAGESAFEFAQPSRKFFASPPSPS</sequence>
<dbReference type="EMBL" id="JBBCAQ010000018">
    <property type="protein sequence ID" value="KAK7595345.1"/>
    <property type="molecule type" value="Genomic_DNA"/>
</dbReference>
<name>A0AAN9TIL9_9HEMI</name>
<feature type="compositionally biased region" description="Basic residues" evidence="1">
    <location>
        <begin position="15"/>
        <end position="26"/>
    </location>
</feature>
<evidence type="ECO:0000313" key="2">
    <source>
        <dbReference type="EMBL" id="KAK7595345.1"/>
    </source>
</evidence>
<feature type="region of interest" description="Disordered" evidence="1">
    <location>
        <begin position="105"/>
        <end position="172"/>
    </location>
</feature>
<feature type="region of interest" description="Disordered" evidence="1">
    <location>
        <begin position="55"/>
        <end position="80"/>
    </location>
</feature>